<evidence type="ECO:0000256" key="1">
    <source>
        <dbReference type="SAM" id="Coils"/>
    </source>
</evidence>
<protein>
    <recommendedName>
        <fullName evidence="4">CxC2-like cysteine cluster KDZ transposase-associated domain-containing protein</fullName>
    </recommendedName>
</protein>
<keyword evidence="3" id="KW-1185">Reference proteome</keyword>
<dbReference type="Proteomes" id="UP000815677">
    <property type="component" value="Unassembled WGS sequence"/>
</dbReference>
<dbReference type="PANTHER" id="PTHR33096">
    <property type="entry name" value="CXC2 DOMAIN-CONTAINING PROTEIN"/>
    <property type="match status" value="1"/>
</dbReference>
<accession>A0ABQ0L119</accession>
<organism evidence="2 3">
    <name type="scientific">Mycena chlorophos</name>
    <name type="common">Agaric fungus</name>
    <name type="synonym">Agaricus chlorophos</name>
    <dbReference type="NCBI Taxonomy" id="658473"/>
    <lineage>
        <taxon>Eukaryota</taxon>
        <taxon>Fungi</taxon>
        <taxon>Dikarya</taxon>
        <taxon>Basidiomycota</taxon>
        <taxon>Agaricomycotina</taxon>
        <taxon>Agaricomycetes</taxon>
        <taxon>Agaricomycetidae</taxon>
        <taxon>Agaricales</taxon>
        <taxon>Marasmiineae</taxon>
        <taxon>Mycenaceae</taxon>
        <taxon>Mycena</taxon>
    </lineage>
</organism>
<keyword evidence="1" id="KW-0175">Coiled coil</keyword>
<evidence type="ECO:0008006" key="4">
    <source>
        <dbReference type="Google" id="ProtNLM"/>
    </source>
</evidence>
<gene>
    <name evidence="2" type="ORF">MCHLO_01144</name>
</gene>
<sequence length="825" mass="93755">RNDAWEGQMGSMLSAFMAWGTVELEGREAARWGPSEGGDAGWLKVVDLTTTKTVEITLDTSNGVCAGLLARGLFPCAPINPTVAITFEALEHFRVAHACSPRFVIQAFVKTLCITHGVPYRPYLRTQFSIAYDLYLDLRRRAEKLVLALLGRDDRAWRMKHDCPACGYKLEGEDALLYEQLVTLDGNNSLKRVDGSRSATERVDNRNAGERYFLSREEVDAWARQRLAEVLPPEAQRNPCEDRWHNMSETITAKMWSVFDQTGVFLCLCRHGFALLVVEMVRSGELSKYPLAVVNELLDQLGPNLAVGYDIGCSIETTIAQSELGEKARRLCLRCLVGSFHGHAHNRKCQLQHLATYLRGMGLEDFEGCERCFSRSNALSNACRYATSFHWKQEIATYFEQTDNVETYANLSLFLCNNYKQAVALLETEQDLLEAMAQQGIAGPEEFETALVEELGYLERLQAAAKVKEETGAMEYLRKLEKLEATRATLRDAKRQLANASRPDAAYGSGVPRLKIKVRHAQEQVDRAFDAVREIEQELEIETRWTSESAEWAAATEEVRRFEYRKAVDGLELLVVQRLLELTKMNMSGTGYKLRKHIAKALQARSIALKNALDRYNKAAAAMIPVRPALSWETVVEYTFVADFDLLRDDTNLLADVKWAKPAFRLLMDRYFKICRAREEITRLNIEIRRVVTWIRDENRLLRQHEAELRLAGNVPLAVQVRLYRERRSIYDGIHLQRFRRLERKYGHAFTGNLTPGVALGGSHDPMPDDVIPVEADREADIISDELAEIEEEQDQEEVMGMAYQISLLGMDEEERGNLANHIEV</sequence>
<reference evidence="2" key="1">
    <citation type="submission" date="2014-09" db="EMBL/GenBank/DDBJ databases">
        <title>Genome sequence of the luminous mushroom Mycena chlorophos for searching fungal bioluminescence genes.</title>
        <authorList>
            <person name="Tanaka Y."/>
            <person name="Kasuga D."/>
            <person name="Oba Y."/>
            <person name="Hase S."/>
            <person name="Sato K."/>
            <person name="Oba Y."/>
            <person name="Sakakibara Y."/>
        </authorList>
    </citation>
    <scope>NUCLEOTIDE SEQUENCE</scope>
</reference>
<evidence type="ECO:0000313" key="3">
    <source>
        <dbReference type="Proteomes" id="UP000815677"/>
    </source>
</evidence>
<dbReference type="InterPro" id="IPR040521">
    <property type="entry name" value="KDZ"/>
</dbReference>
<name>A0ABQ0L119_MYCCL</name>
<dbReference type="EMBL" id="DF839058">
    <property type="protein sequence ID" value="GAT43466.1"/>
    <property type="molecule type" value="Genomic_DNA"/>
</dbReference>
<dbReference type="PANTHER" id="PTHR33096:SF1">
    <property type="entry name" value="CXC1-LIKE CYSTEINE CLUSTER ASSOCIATED WITH KDZ TRANSPOSASES DOMAIN-CONTAINING PROTEIN"/>
    <property type="match status" value="1"/>
</dbReference>
<dbReference type="Pfam" id="PF18758">
    <property type="entry name" value="KDZ"/>
    <property type="match status" value="1"/>
</dbReference>
<evidence type="ECO:0000313" key="2">
    <source>
        <dbReference type="EMBL" id="GAT43466.1"/>
    </source>
</evidence>
<feature type="coiled-coil region" evidence="1">
    <location>
        <begin position="473"/>
        <end position="538"/>
    </location>
</feature>
<proteinExistence type="predicted"/>
<feature type="non-terminal residue" evidence="2">
    <location>
        <position position="1"/>
    </location>
</feature>